<dbReference type="EMBL" id="MRVG01000011">
    <property type="protein sequence ID" value="PMB65021.1"/>
    <property type="molecule type" value="Genomic_DNA"/>
</dbReference>
<evidence type="ECO:0000313" key="2">
    <source>
        <dbReference type="Proteomes" id="UP000235728"/>
    </source>
</evidence>
<accession>A0A2N6NCL5</accession>
<comment type="caution">
    <text evidence="1">The sequence shown here is derived from an EMBL/GenBank/DDBJ whole genome shotgun (WGS) entry which is preliminary data.</text>
</comment>
<reference evidence="1 2" key="1">
    <citation type="journal article" date="2016" name="Appl. Microbiol. Biotechnol.">
        <title>Characterization of T-DNA insertion mutants with decreased virulence in the entomopathogenic fungus Beauveria bassiana JEF-007.</title>
        <authorList>
            <person name="Kim S."/>
            <person name="Lee S.J."/>
            <person name="Nai Y.S."/>
            <person name="Yu J.S."/>
            <person name="Lee M.R."/>
            <person name="Yang Y.T."/>
            <person name="Kim J.S."/>
        </authorList>
    </citation>
    <scope>NUCLEOTIDE SEQUENCE [LARGE SCALE GENOMIC DNA]</scope>
    <source>
        <strain evidence="1 2">JEF-007</strain>
    </source>
</reference>
<evidence type="ECO:0000313" key="1">
    <source>
        <dbReference type="EMBL" id="PMB65021.1"/>
    </source>
</evidence>
<name>A0A2N6NCL5_BEABA</name>
<dbReference type="AlphaFoldDB" id="A0A2N6NCL5"/>
<organism evidence="1 2">
    <name type="scientific">Beauveria bassiana</name>
    <name type="common">White muscardine disease fungus</name>
    <name type="synonym">Tritirachium shiotae</name>
    <dbReference type="NCBI Taxonomy" id="176275"/>
    <lineage>
        <taxon>Eukaryota</taxon>
        <taxon>Fungi</taxon>
        <taxon>Dikarya</taxon>
        <taxon>Ascomycota</taxon>
        <taxon>Pezizomycotina</taxon>
        <taxon>Sordariomycetes</taxon>
        <taxon>Hypocreomycetidae</taxon>
        <taxon>Hypocreales</taxon>
        <taxon>Cordycipitaceae</taxon>
        <taxon>Beauveria</taxon>
    </lineage>
</organism>
<protein>
    <submittedName>
        <fullName evidence="1">Uncharacterized protein</fullName>
    </submittedName>
</protein>
<dbReference type="Proteomes" id="UP000235728">
    <property type="component" value="Unassembled WGS sequence"/>
</dbReference>
<gene>
    <name evidence="1" type="ORF">BM221_009208</name>
</gene>
<proteinExistence type="predicted"/>
<sequence>MHGYGVFRLSSSCFHLKARLLNHIPGLSWQMHLPVHAGNLLHLHLQARLHTGRMATPEPSKKSRASIILQGAGAPPTRIMFCRRLAKVAANDRAFKARLHCELANSHLTAIPRAASKLKFNLSCG</sequence>